<dbReference type="PANTHER" id="PTHR31674">
    <property type="entry name" value="B3 DOMAIN-CONTAINING PROTEIN REM-LIKE 3-RELATED"/>
    <property type="match status" value="1"/>
</dbReference>
<reference evidence="7" key="2">
    <citation type="submission" date="2021-12" db="EMBL/GenBank/DDBJ databases">
        <title>Resequencing data analysis of finger millet.</title>
        <authorList>
            <person name="Hatakeyama M."/>
            <person name="Aluri S."/>
            <person name="Balachadran M.T."/>
            <person name="Sivarajan S.R."/>
            <person name="Poveda L."/>
            <person name="Shimizu-Inatsugi R."/>
            <person name="Schlapbach R."/>
            <person name="Sreeman S.M."/>
            <person name="Shimizu K.K."/>
        </authorList>
    </citation>
    <scope>NUCLEOTIDE SEQUENCE</scope>
</reference>
<evidence type="ECO:0000313" key="8">
    <source>
        <dbReference type="Proteomes" id="UP001054889"/>
    </source>
</evidence>
<proteinExistence type="predicted"/>
<dbReference type="SMART" id="SM01019">
    <property type="entry name" value="B3"/>
    <property type="match status" value="2"/>
</dbReference>
<dbReference type="PROSITE" id="PS50863">
    <property type="entry name" value="B3"/>
    <property type="match status" value="2"/>
</dbReference>
<keyword evidence="2" id="KW-0805">Transcription regulation</keyword>
<dbReference type="EMBL" id="BQKI01000091">
    <property type="protein sequence ID" value="GJN36953.1"/>
    <property type="molecule type" value="Genomic_DNA"/>
</dbReference>
<evidence type="ECO:0000256" key="4">
    <source>
        <dbReference type="ARBA" id="ARBA00023163"/>
    </source>
</evidence>
<name>A0AAV5FQD9_ELECO</name>
<protein>
    <recommendedName>
        <fullName evidence="6">TF-B3 domain-containing protein</fullName>
    </recommendedName>
</protein>
<sequence>MGPSGDHRCRAISRHLKVLLPPSSSSSRKLRISDDFARHLDGAGESTAFVLSPLGSKVWRVEVGRDGGGAYLGRGWPEFVAAHGIGALWFVVFRHHGRGVLTVKAFDTSFCLCELNRPNPVDGTGNERETAAGSRRPQFFTVLLHRFKEKMVIPPAFVRKHITKAEMNSGLAVLSLCSKDQLVEVEKGRSGNVFFSGGWSKFLESNGITRGEALLLRHEGKMEFTVKVFGLDGCQKIFKSTNISDLRQTRQSVPMTFAADLLQGDRILGTLWDHTKDIDRQWGYQIMAAGLLLGLAPTAVPSSCVLATPVLFSCVSTTPSPSSCTATIPFPDLLCFGDPVCLLVHANDHHPLAHVGVRDPVPVLLQTDNPIPVLLRANDPLSLRSSASTTLLVLQHLGAPPPTLLVEISTSMT</sequence>
<keyword evidence="3" id="KW-0238">DNA-binding</keyword>
<evidence type="ECO:0000256" key="5">
    <source>
        <dbReference type="ARBA" id="ARBA00023242"/>
    </source>
</evidence>
<dbReference type="CDD" id="cd10017">
    <property type="entry name" value="B3_DNA"/>
    <property type="match status" value="2"/>
</dbReference>
<dbReference type="SUPFAM" id="SSF101936">
    <property type="entry name" value="DNA-binding pseudobarrel domain"/>
    <property type="match status" value="2"/>
</dbReference>
<dbReference type="Pfam" id="PF02362">
    <property type="entry name" value="B3"/>
    <property type="match status" value="2"/>
</dbReference>
<gene>
    <name evidence="7" type="primary">gb25860</name>
    <name evidence="7" type="ORF">PR202_gb25860</name>
</gene>
<comment type="subcellular location">
    <subcellularLocation>
        <location evidence="1">Nucleus</location>
    </subcellularLocation>
</comment>
<evidence type="ECO:0000256" key="3">
    <source>
        <dbReference type="ARBA" id="ARBA00023125"/>
    </source>
</evidence>
<dbReference type="AlphaFoldDB" id="A0AAV5FQD9"/>
<reference evidence="7" key="1">
    <citation type="journal article" date="2018" name="DNA Res.">
        <title>Multiple hybrid de novo genome assembly of finger millet, an orphan allotetraploid crop.</title>
        <authorList>
            <person name="Hatakeyama M."/>
            <person name="Aluri S."/>
            <person name="Balachadran M.T."/>
            <person name="Sivarajan S.R."/>
            <person name="Patrignani A."/>
            <person name="Gruter S."/>
            <person name="Poveda L."/>
            <person name="Shimizu-Inatsugi R."/>
            <person name="Baeten J."/>
            <person name="Francoijs K.J."/>
            <person name="Nataraja K.N."/>
            <person name="Reddy Y.A.N."/>
            <person name="Phadnis S."/>
            <person name="Ravikumar R.L."/>
            <person name="Schlapbach R."/>
            <person name="Sreeman S.M."/>
            <person name="Shimizu K.K."/>
        </authorList>
    </citation>
    <scope>NUCLEOTIDE SEQUENCE</scope>
</reference>
<dbReference type="PANTHER" id="PTHR31674:SF86">
    <property type="entry name" value="B3 DOMAIN-CONTAINING PROTEIN OS04G0347400-RELATED"/>
    <property type="match status" value="1"/>
</dbReference>
<evidence type="ECO:0000256" key="1">
    <source>
        <dbReference type="ARBA" id="ARBA00004123"/>
    </source>
</evidence>
<dbReference type="Proteomes" id="UP001054889">
    <property type="component" value="Unassembled WGS sequence"/>
</dbReference>
<dbReference type="GO" id="GO:0005634">
    <property type="term" value="C:nucleus"/>
    <property type="evidence" value="ECO:0007669"/>
    <property type="project" value="UniProtKB-SubCell"/>
</dbReference>
<keyword evidence="5" id="KW-0539">Nucleus</keyword>
<keyword evidence="8" id="KW-1185">Reference proteome</keyword>
<dbReference type="Gene3D" id="2.40.330.10">
    <property type="entry name" value="DNA-binding pseudobarrel domain"/>
    <property type="match status" value="2"/>
</dbReference>
<dbReference type="InterPro" id="IPR039218">
    <property type="entry name" value="REM_fam"/>
</dbReference>
<feature type="domain" description="TF-B3" evidence="6">
    <location>
        <begin position="15"/>
        <end position="109"/>
    </location>
</feature>
<dbReference type="GO" id="GO:0003677">
    <property type="term" value="F:DNA binding"/>
    <property type="evidence" value="ECO:0007669"/>
    <property type="project" value="UniProtKB-KW"/>
</dbReference>
<dbReference type="InterPro" id="IPR015300">
    <property type="entry name" value="DNA-bd_pseudobarrel_sf"/>
</dbReference>
<evidence type="ECO:0000256" key="2">
    <source>
        <dbReference type="ARBA" id="ARBA00023015"/>
    </source>
</evidence>
<feature type="domain" description="TF-B3" evidence="6">
    <location>
        <begin position="136"/>
        <end position="232"/>
    </location>
</feature>
<dbReference type="InterPro" id="IPR003340">
    <property type="entry name" value="B3_DNA-bd"/>
</dbReference>
<evidence type="ECO:0000313" key="7">
    <source>
        <dbReference type="EMBL" id="GJN36953.1"/>
    </source>
</evidence>
<accession>A0AAV5FQD9</accession>
<evidence type="ECO:0000259" key="6">
    <source>
        <dbReference type="PROSITE" id="PS50863"/>
    </source>
</evidence>
<keyword evidence="4" id="KW-0804">Transcription</keyword>
<comment type="caution">
    <text evidence="7">The sequence shown here is derived from an EMBL/GenBank/DDBJ whole genome shotgun (WGS) entry which is preliminary data.</text>
</comment>
<organism evidence="7 8">
    <name type="scientific">Eleusine coracana subsp. coracana</name>
    <dbReference type="NCBI Taxonomy" id="191504"/>
    <lineage>
        <taxon>Eukaryota</taxon>
        <taxon>Viridiplantae</taxon>
        <taxon>Streptophyta</taxon>
        <taxon>Embryophyta</taxon>
        <taxon>Tracheophyta</taxon>
        <taxon>Spermatophyta</taxon>
        <taxon>Magnoliopsida</taxon>
        <taxon>Liliopsida</taxon>
        <taxon>Poales</taxon>
        <taxon>Poaceae</taxon>
        <taxon>PACMAD clade</taxon>
        <taxon>Chloridoideae</taxon>
        <taxon>Cynodonteae</taxon>
        <taxon>Eleusininae</taxon>
        <taxon>Eleusine</taxon>
    </lineage>
</organism>